<reference evidence="1 2" key="1">
    <citation type="submission" date="2021-06" db="EMBL/GenBank/DDBJ databases">
        <authorList>
            <person name="Palmer J.M."/>
        </authorList>
    </citation>
    <scope>NUCLEOTIDE SEQUENCE [LARGE SCALE GENOMIC DNA]</scope>
    <source>
        <strain evidence="1 2">GA_2019</strain>
        <tissue evidence="1">Muscle</tissue>
    </source>
</reference>
<name>A0ABV0PY88_9TELE</name>
<sequence>YGGLQTEPPRVFCFNLHLRHPQKMALSVVLNDAGGLRDTVLLEGSAPVCPQDVAKDNIDV</sequence>
<dbReference type="EMBL" id="JAHRIO010091067">
    <property type="protein sequence ID" value="MEQ2188444.1"/>
    <property type="molecule type" value="Genomic_DNA"/>
</dbReference>
<proteinExistence type="predicted"/>
<gene>
    <name evidence="1" type="ORF">GOODEAATRI_015148</name>
</gene>
<organism evidence="1 2">
    <name type="scientific">Goodea atripinnis</name>
    <dbReference type="NCBI Taxonomy" id="208336"/>
    <lineage>
        <taxon>Eukaryota</taxon>
        <taxon>Metazoa</taxon>
        <taxon>Chordata</taxon>
        <taxon>Craniata</taxon>
        <taxon>Vertebrata</taxon>
        <taxon>Euteleostomi</taxon>
        <taxon>Actinopterygii</taxon>
        <taxon>Neopterygii</taxon>
        <taxon>Teleostei</taxon>
        <taxon>Neoteleostei</taxon>
        <taxon>Acanthomorphata</taxon>
        <taxon>Ovalentaria</taxon>
        <taxon>Atherinomorphae</taxon>
        <taxon>Cyprinodontiformes</taxon>
        <taxon>Goodeidae</taxon>
        <taxon>Goodea</taxon>
    </lineage>
</organism>
<comment type="caution">
    <text evidence="1">The sequence shown here is derived from an EMBL/GenBank/DDBJ whole genome shotgun (WGS) entry which is preliminary data.</text>
</comment>
<accession>A0ABV0PY88</accession>
<dbReference type="Proteomes" id="UP001476798">
    <property type="component" value="Unassembled WGS sequence"/>
</dbReference>
<keyword evidence="2" id="KW-1185">Reference proteome</keyword>
<feature type="non-terminal residue" evidence="1">
    <location>
        <position position="1"/>
    </location>
</feature>
<evidence type="ECO:0000313" key="2">
    <source>
        <dbReference type="Proteomes" id="UP001476798"/>
    </source>
</evidence>
<protein>
    <submittedName>
        <fullName evidence="1">Uncharacterized protein</fullName>
    </submittedName>
</protein>
<evidence type="ECO:0000313" key="1">
    <source>
        <dbReference type="EMBL" id="MEQ2188444.1"/>
    </source>
</evidence>